<protein>
    <submittedName>
        <fullName evidence="2">Uncharacterized protein</fullName>
    </submittedName>
</protein>
<reference evidence="2" key="1">
    <citation type="journal article" date="2022" name="bioRxiv">
        <title>Sequencing and chromosome-scale assembly of the giantPleurodeles waltlgenome.</title>
        <authorList>
            <person name="Brown T."/>
            <person name="Elewa A."/>
            <person name="Iarovenko S."/>
            <person name="Subramanian E."/>
            <person name="Araus A.J."/>
            <person name="Petzold A."/>
            <person name="Susuki M."/>
            <person name="Suzuki K.-i.T."/>
            <person name="Hayashi T."/>
            <person name="Toyoda A."/>
            <person name="Oliveira C."/>
            <person name="Osipova E."/>
            <person name="Leigh N.D."/>
            <person name="Simon A."/>
            <person name="Yun M.H."/>
        </authorList>
    </citation>
    <scope>NUCLEOTIDE SEQUENCE</scope>
    <source>
        <strain evidence="2">20211129_DDA</strain>
        <tissue evidence="2">Liver</tissue>
    </source>
</reference>
<evidence type="ECO:0000313" key="3">
    <source>
        <dbReference type="Proteomes" id="UP001066276"/>
    </source>
</evidence>
<dbReference type="Proteomes" id="UP001066276">
    <property type="component" value="Chromosome 9"/>
</dbReference>
<organism evidence="2 3">
    <name type="scientific">Pleurodeles waltl</name>
    <name type="common">Iberian ribbed newt</name>
    <dbReference type="NCBI Taxonomy" id="8319"/>
    <lineage>
        <taxon>Eukaryota</taxon>
        <taxon>Metazoa</taxon>
        <taxon>Chordata</taxon>
        <taxon>Craniata</taxon>
        <taxon>Vertebrata</taxon>
        <taxon>Euteleostomi</taxon>
        <taxon>Amphibia</taxon>
        <taxon>Batrachia</taxon>
        <taxon>Caudata</taxon>
        <taxon>Salamandroidea</taxon>
        <taxon>Salamandridae</taxon>
        <taxon>Pleurodelinae</taxon>
        <taxon>Pleurodeles</taxon>
    </lineage>
</organism>
<dbReference type="EMBL" id="JANPWB010000013">
    <property type="protein sequence ID" value="KAJ1104483.1"/>
    <property type="molecule type" value="Genomic_DNA"/>
</dbReference>
<name>A0AAV7MLM9_PLEWA</name>
<feature type="compositionally biased region" description="Low complexity" evidence="1">
    <location>
        <begin position="119"/>
        <end position="134"/>
    </location>
</feature>
<feature type="region of interest" description="Disordered" evidence="1">
    <location>
        <begin position="113"/>
        <end position="134"/>
    </location>
</feature>
<keyword evidence="3" id="KW-1185">Reference proteome</keyword>
<feature type="region of interest" description="Disordered" evidence="1">
    <location>
        <begin position="73"/>
        <end position="92"/>
    </location>
</feature>
<feature type="region of interest" description="Disordered" evidence="1">
    <location>
        <begin position="209"/>
        <end position="229"/>
    </location>
</feature>
<evidence type="ECO:0000256" key="1">
    <source>
        <dbReference type="SAM" id="MobiDB-lite"/>
    </source>
</evidence>
<accession>A0AAV7MLM9</accession>
<sequence>MTCTTVCDPQPPRDKVLAVSDRHAGRCVSRSPSPGCAEGAQKCAKKNTRKDGACGTPGIAAVPELRDPVCPDLRPKVGEAPPARLSRSRALPARGRGLSAASCARDIRRGADGTECPEEALPGASASPSSAGAGERLLRDVGGRWSPGSLAAGCGVLSPERVLPLRCGRVSAGAWGIAGEAGALLPGRMPAALQVRARQQVGAPIPGLRLPPGSGASLPLPRASAGAPRPRDGHVWRVLGLSICHCVVDKLPRWLYSCPVHGGRRRGQEPRRLEG</sequence>
<comment type="caution">
    <text evidence="2">The sequence shown here is derived from an EMBL/GenBank/DDBJ whole genome shotgun (WGS) entry which is preliminary data.</text>
</comment>
<feature type="compositionally biased region" description="Low complexity" evidence="1">
    <location>
        <begin position="80"/>
        <end position="92"/>
    </location>
</feature>
<feature type="compositionally biased region" description="Low complexity" evidence="1">
    <location>
        <begin position="209"/>
        <end position="222"/>
    </location>
</feature>
<dbReference type="AlphaFoldDB" id="A0AAV7MLM9"/>
<gene>
    <name evidence="2" type="ORF">NDU88_001894</name>
</gene>
<evidence type="ECO:0000313" key="2">
    <source>
        <dbReference type="EMBL" id="KAJ1104483.1"/>
    </source>
</evidence>
<proteinExistence type="predicted"/>